<feature type="non-terminal residue" evidence="2">
    <location>
        <position position="127"/>
    </location>
</feature>
<dbReference type="AlphaFoldDB" id="A0A5N5SRS9"/>
<sequence>NFQQAKLELEKKLEEKNEKIKELALKLKESEGEIRHLKLLSVVRNAQKANPLSVDAKDKENLSVLDNYSKNSKEIGRTAVENGENNCMTSSIIAAARNGSNVQGNKGVKKRKLYSKVTFACPEEILY</sequence>
<keyword evidence="3" id="KW-1185">Reference proteome</keyword>
<comment type="caution">
    <text evidence="2">The sequence shown here is derived from an EMBL/GenBank/DDBJ whole genome shotgun (WGS) entry which is preliminary data.</text>
</comment>
<protein>
    <submittedName>
        <fullName evidence="2">Uncharacterized protein</fullName>
    </submittedName>
</protein>
<dbReference type="EMBL" id="SEYY01020952">
    <property type="protein sequence ID" value="KAB7496873.1"/>
    <property type="molecule type" value="Genomic_DNA"/>
</dbReference>
<evidence type="ECO:0000313" key="3">
    <source>
        <dbReference type="Proteomes" id="UP000326759"/>
    </source>
</evidence>
<evidence type="ECO:0000256" key="1">
    <source>
        <dbReference type="SAM" id="Coils"/>
    </source>
</evidence>
<dbReference type="Proteomes" id="UP000326759">
    <property type="component" value="Unassembled WGS sequence"/>
</dbReference>
<proteinExistence type="predicted"/>
<gene>
    <name evidence="2" type="ORF">Anas_06252</name>
</gene>
<accession>A0A5N5SRS9</accession>
<name>A0A5N5SRS9_9CRUS</name>
<evidence type="ECO:0000313" key="2">
    <source>
        <dbReference type="EMBL" id="KAB7496873.1"/>
    </source>
</evidence>
<feature type="coiled-coil region" evidence="1">
    <location>
        <begin position="2"/>
        <end position="40"/>
    </location>
</feature>
<keyword evidence="1" id="KW-0175">Coiled coil</keyword>
<feature type="non-terminal residue" evidence="2">
    <location>
        <position position="1"/>
    </location>
</feature>
<reference evidence="2 3" key="1">
    <citation type="journal article" date="2019" name="PLoS Biol.">
        <title>Sex chromosomes control vertical transmission of feminizing Wolbachia symbionts in an isopod.</title>
        <authorList>
            <person name="Becking T."/>
            <person name="Chebbi M.A."/>
            <person name="Giraud I."/>
            <person name="Moumen B."/>
            <person name="Laverre T."/>
            <person name="Caubet Y."/>
            <person name="Peccoud J."/>
            <person name="Gilbert C."/>
            <person name="Cordaux R."/>
        </authorList>
    </citation>
    <scope>NUCLEOTIDE SEQUENCE [LARGE SCALE GENOMIC DNA]</scope>
    <source>
        <strain evidence="2">ANa2</strain>
        <tissue evidence="2">Whole body excluding digestive tract and cuticle</tissue>
    </source>
</reference>
<organism evidence="2 3">
    <name type="scientific">Armadillidium nasatum</name>
    <dbReference type="NCBI Taxonomy" id="96803"/>
    <lineage>
        <taxon>Eukaryota</taxon>
        <taxon>Metazoa</taxon>
        <taxon>Ecdysozoa</taxon>
        <taxon>Arthropoda</taxon>
        <taxon>Crustacea</taxon>
        <taxon>Multicrustacea</taxon>
        <taxon>Malacostraca</taxon>
        <taxon>Eumalacostraca</taxon>
        <taxon>Peracarida</taxon>
        <taxon>Isopoda</taxon>
        <taxon>Oniscidea</taxon>
        <taxon>Crinocheta</taxon>
        <taxon>Armadillidiidae</taxon>
        <taxon>Armadillidium</taxon>
    </lineage>
</organism>